<dbReference type="Gene3D" id="1.20.1600.10">
    <property type="entry name" value="Outer membrane efflux proteins (OEP)"/>
    <property type="match status" value="1"/>
</dbReference>
<dbReference type="EMBL" id="SMAA01000033">
    <property type="protein sequence ID" value="TCS75250.1"/>
    <property type="molecule type" value="Genomic_DNA"/>
</dbReference>
<dbReference type="AlphaFoldDB" id="A0A4R3K082"/>
<dbReference type="SUPFAM" id="SSF56954">
    <property type="entry name" value="Outer membrane efflux proteins (OEP)"/>
    <property type="match status" value="1"/>
</dbReference>
<accession>A0A4R3K082</accession>
<dbReference type="RefSeq" id="WP_132551696.1">
    <property type="nucleotide sequence ID" value="NZ_SMAA01000033.1"/>
</dbReference>
<comment type="caution">
    <text evidence="2">The sequence shown here is derived from an EMBL/GenBank/DDBJ whole genome shotgun (WGS) entry which is preliminary data.</text>
</comment>
<sequence length="134" mass="14694">MRSSFGFINAVILSVTAFILFSQTALAEPLELSLDTCIALTYEDNPALQIAEAHTEQAAWTIKEAQSNKNVSIDYTHTDMRSTSPPTWSTSSEAFSPYNYFSNQVVASIPLYTGGKVENMIKQAELAQCQGSCQ</sequence>
<evidence type="ECO:0000256" key="1">
    <source>
        <dbReference type="SAM" id="SignalP"/>
    </source>
</evidence>
<evidence type="ECO:0000313" key="2">
    <source>
        <dbReference type="EMBL" id="TCS75250.1"/>
    </source>
</evidence>
<feature type="signal peptide" evidence="1">
    <location>
        <begin position="1"/>
        <end position="27"/>
    </location>
</feature>
<gene>
    <name evidence="2" type="ORF">EDC37_1335</name>
</gene>
<feature type="chain" id="PRO_5020924295" evidence="1">
    <location>
        <begin position="28"/>
        <end position="134"/>
    </location>
</feature>
<keyword evidence="3" id="KW-1185">Reference proteome</keyword>
<evidence type="ECO:0000313" key="3">
    <source>
        <dbReference type="Proteomes" id="UP000295188"/>
    </source>
</evidence>
<dbReference type="GO" id="GO:0015562">
    <property type="term" value="F:efflux transmembrane transporter activity"/>
    <property type="evidence" value="ECO:0007669"/>
    <property type="project" value="InterPro"/>
</dbReference>
<protein>
    <submittedName>
        <fullName evidence="2">Outer membrane efflux protein</fullName>
    </submittedName>
</protein>
<reference evidence="2 3" key="1">
    <citation type="submission" date="2019-03" db="EMBL/GenBank/DDBJ databases">
        <title>Genomic Encyclopedia of Type Strains, Phase IV (KMG-IV): sequencing the most valuable type-strain genomes for metagenomic binning, comparative biology and taxonomic classification.</title>
        <authorList>
            <person name="Goeker M."/>
        </authorList>
    </citation>
    <scope>NUCLEOTIDE SEQUENCE [LARGE SCALE GENOMIC DNA]</scope>
    <source>
        <strain evidence="2 3">DSM 20467</strain>
    </source>
</reference>
<keyword evidence="1" id="KW-0732">Signal</keyword>
<dbReference type="Proteomes" id="UP000295188">
    <property type="component" value="Unassembled WGS sequence"/>
</dbReference>
<organism evidence="2 3">
    <name type="scientific">Pectinatus cerevisiiphilus</name>
    <dbReference type="NCBI Taxonomy" id="86956"/>
    <lineage>
        <taxon>Bacteria</taxon>
        <taxon>Bacillati</taxon>
        <taxon>Bacillota</taxon>
        <taxon>Negativicutes</taxon>
        <taxon>Selenomonadales</taxon>
        <taxon>Selenomonadaceae</taxon>
        <taxon>Pectinatus</taxon>
    </lineage>
</organism>
<name>A0A4R3K082_9FIRM</name>
<proteinExistence type="predicted"/>
<dbReference type="OrthoDB" id="6395775at2"/>